<reference evidence="2" key="1">
    <citation type="journal article" date="2022" name="Cell">
        <title>Design, construction, and in vivo augmentation of a complex gut microbiome.</title>
        <authorList>
            <person name="Cheng A.G."/>
            <person name="Ho P.Y."/>
            <person name="Aranda-Diaz A."/>
            <person name="Jain S."/>
            <person name="Yu F.B."/>
            <person name="Meng X."/>
            <person name="Wang M."/>
            <person name="Iakiviak M."/>
            <person name="Nagashima K."/>
            <person name="Zhao A."/>
            <person name="Murugkar P."/>
            <person name="Patil A."/>
            <person name="Atabakhsh K."/>
            <person name="Weakley A."/>
            <person name="Yan J."/>
            <person name="Brumbaugh A.R."/>
            <person name="Higginbottom S."/>
            <person name="Dimas A."/>
            <person name="Shiver A.L."/>
            <person name="Deutschbauer A."/>
            <person name="Neff N."/>
            <person name="Sonnenburg J.L."/>
            <person name="Huang K.C."/>
            <person name="Fischbach M.A."/>
        </authorList>
    </citation>
    <scope>NUCLEOTIDE SEQUENCE</scope>
    <source>
        <strain evidence="2">JC50</strain>
    </source>
</reference>
<name>A0ABY5V446_9BACT</name>
<dbReference type="Pfam" id="PF10544">
    <property type="entry name" value="T5orf172"/>
    <property type="match status" value="1"/>
</dbReference>
<organism evidence="2 3">
    <name type="scientific">Alistipes senegalensis JC50</name>
    <dbReference type="NCBI Taxonomy" id="1033732"/>
    <lineage>
        <taxon>Bacteria</taxon>
        <taxon>Pseudomonadati</taxon>
        <taxon>Bacteroidota</taxon>
        <taxon>Bacteroidia</taxon>
        <taxon>Bacteroidales</taxon>
        <taxon>Rikenellaceae</taxon>
        <taxon>Alistipes</taxon>
    </lineage>
</organism>
<accession>A0ABY5V446</accession>
<proteinExistence type="predicted"/>
<dbReference type="Proteomes" id="UP001058267">
    <property type="component" value="Chromosome"/>
</dbReference>
<protein>
    <submittedName>
        <fullName evidence="2">GIY-YIG nuclease family protein</fullName>
    </submittedName>
</protein>
<keyword evidence="3" id="KW-1185">Reference proteome</keyword>
<dbReference type="SMART" id="SM00974">
    <property type="entry name" value="T5orf172"/>
    <property type="match status" value="1"/>
</dbReference>
<evidence type="ECO:0000313" key="3">
    <source>
        <dbReference type="Proteomes" id="UP001058267"/>
    </source>
</evidence>
<feature type="domain" description="Bacteriophage T5 Orf172 DNA-binding" evidence="1">
    <location>
        <begin position="16"/>
        <end position="96"/>
    </location>
</feature>
<gene>
    <name evidence="2" type="ORF">NQ519_11565</name>
</gene>
<evidence type="ECO:0000259" key="1">
    <source>
        <dbReference type="SMART" id="SM00974"/>
    </source>
</evidence>
<evidence type="ECO:0000313" key="2">
    <source>
        <dbReference type="EMBL" id="UWN64390.1"/>
    </source>
</evidence>
<dbReference type="RefSeq" id="WP_026076582.1">
    <property type="nucleotide sequence ID" value="NZ_CP102252.1"/>
</dbReference>
<dbReference type="EMBL" id="CP102252">
    <property type="protein sequence ID" value="UWN64390.1"/>
    <property type="molecule type" value="Genomic_DNA"/>
</dbReference>
<sequence>MKSKTKDGFVYVMSNPSMPGLVKIGIARESVEKRKKSLSSPSGVPTPFVIEYACKVTDCKAVEDAFHTAFTRDRINMSREFFRIDPIQAIVLLELMKIEDVTEQATADQPEAKRNPRFDFDKMGIPVGAELVFVRNNNIKATVGENNKVKYNDKILSLSALTQKLTGYIVRPVQYWTYDDRNLLNIYNATYPSKG</sequence>
<dbReference type="InterPro" id="IPR018306">
    <property type="entry name" value="Phage_T5_Orf172_DNA-bd"/>
</dbReference>